<reference evidence="2" key="1">
    <citation type="submission" date="2021-04" db="EMBL/GenBank/DDBJ databases">
        <title>Phylogenetic analysis of Acidobacteriaceae.</title>
        <authorList>
            <person name="Qiu L."/>
            <person name="Zhang Q."/>
        </authorList>
    </citation>
    <scope>NUCLEOTIDE SEQUENCE</scope>
    <source>
        <strain evidence="2">DSM 25168</strain>
    </source>
</reference>
<proteinExistence type="predicted"/>
<dbReference type="SUPFAM" id="SSF53335">
    <property type="entry name" value="S-adenosyl-L-methionine-dependent methyltransferases"/>
    <property type="match status" value="1"/>
</dbReference>
<organism evidence="2 3">
    <name type="scientific">Occallatibacter riparius</name>
    <dbReference type="NCBI Taxonomy" id="1002689"/>
    <lineage>
        <taxon>Bacteria</taxon>
        <taxon>Pseudomonadati</taxon>
        <taxon>Acidobacteriota</taxon>
        <taxon>Terriglobia</taxon>
        <taxon>Terriglobales</taxon>
        <taxon>Acidobacteriaceae</taxon>
        <taxon>Occallatibacter</taxon>
    </lineage>
</organism>
<gene>
    <name evidence="2" type="ORF">MOP44_22980</name>
</gene>
<dbReference type="PROSITE" id="PS50123">
    <property type="entry name" value="CHER"/>
    <property type="match status" value="1"/>
</dbReference>
<dbReference type="InterPro" id="IPR050903">
    <property type="entry name" value="Bact_Chemotaxis_MeTrfase"/>
</dbReference>
<dbReference type="RefSeq" id="WP_260792753.1">
    <property type="nucleotide sequence ID" value="NZ_CP093313.1"/>
</dbReference>
<dbReference type="InterPro" id="IPR029063">
    <property type="entry name" value="SAM-dependent_MTases_sf"/>
</dbReference>
<feature type="domain" description="CheR-type methyltransferase" evidence="1">
    <location>
        <begin position="1"/>
        <end position="272"/>
    </location>
</feature>
<evidence type="ECO:0000313" key="3">
    <source>
        <dbReference type="Proteomes" id="UP001059380"/>
    </source>
</evidence>
<evidence type="ECO:0000313" key="2">
    <source>
        <dbReference type="EMBL" id="UWZ83418.1"/>
    </source>
</evidence>
<keyword evidence="3" id="KW-1185">Reference proteome</keyword>
<name>A0A9J7BNU1_9BACT</name>
<dbReference type="AlphaFoldDB" id="A0A9J7BNU1"/>
<dbReference type="SMART" id="SM00138">
    <property type="entry name" value="MeTrc"/>
    <property type="match status" value="1"/>
</dbReference>
<dbReference type="EMBL" id="CP093313">
    <property type="protein sequence ID" value="UWZ83418.1"/>
    <property type="molecule type" value="Genomic_DNA"/>
</dbReference>
<dbReference type="PANTHER" id="PTHR24422:SF10">
    <property type="entry name" value="CHEMOTAXIS PROTEIN METHYLTRANSFERASE 2"/>
    <property type="match status" value="1"/>
</dbReference>
<dbReference type="KEGG" id="orp:MOP44_22980"/>
<dbReference type="PANTHER" id="PTHR24422">
    <property type="entry name" value="CHEMOTAXIS PROTEIN METHYLTRANSFERASE"/>
    <property type="match status" value="1"/>
</dbReference>
<dbReference type="Gene3D" id="3.40.50.150">
    <property type="entry name" value="Vaccinia Virus protein VP39"/>
    <property type="match status" value="1"/>
</dbReference>
<dbReference type="InterPro" id="IPR000780">
    <property type="entry name" value="CheR_MeTrfase"/>
</dbReference>
<accession>A0A9J7BNU1</accession>
<evidence type="ECO:0000259" key="1">
    <source>
        <dbReference type="PROSITE" id="PS50123"/>
    </source>
</evidence>
<sequence>MKKRLEIDNSTLHEVVERLTAAAGIDPDSLEVSRIRWTIELRCRHLHLASASEYLVLLKTSRDELDELIDALVIQETRFFRDPAVFENIRQWAMKARDAGQGPLRILSAPCSTGQEAYSLAATLRMAGFAAKDFRIDGFDISRAALSTAMRGVYADGALQHVPAELQRACGVLRNHHWHMHEELRARIRFERRNLAVEGALDADAGYHLILCRNLFIYLNAGARAVLADALASALLPGGLLIVGAGDRIAEVNARFVPVKPAAGFGFVHRAHAPAQRALRAARNSTATAPPVRVRFEGSIAPSVRPDSPAIEFYRRAMEYKERGNLRQAERRCRQALYLAPGYLPALELLQSLWHVHPNARLRRALSARILRVRGEIGALAGLTSLSEEA</sequence>
<dbReference type="SUPFAM" id="SSF47757">
    <property type="entry name" value="Chemotaxis receptor methyltransferase CheR, N-terminal domain"/>
    <property type="match status" value="1"/>
</dbReference>
<protein>
    <recommendedName>
        <fullName evidence="1">CheR-type methyltransferase domain-containing protein</fullName>
    </recommendedName>
</protein>
<dbReference type="GO" id="GO:0008757">
    <property type="term" value="F:S-adenosylmethionine-dependent methyltransferase activity"/>
    <property type="evidence" value="ECO:0007669"/>
    <property type="project" value="InterPro"/>
</dbReference>
<dbReference type="Proteomes" id="UP001059380">
    <property type="component" value="Chromosome"/>
</dbReference>
<dbReference type="Pfam" id="PF01739">
    <property type="entry name" value="CheR"/>
    <property type="match status" value="1"/>
</dbReference>
<dbReference type="PRINTS" id="PR00996">
    <property type="entry name" value="CHERMTFRASE"/>
</dbReference>
<dbReference type="InterPro" id="IPR022642">
    <property type="entry name" value="CheR_C"/>
</dbReference>